<dbReference type="GeneID" id="19878681"/>
<reference evidence="3" key="1">
    <citation type="submission" date="2011-03" db="EMBL/GenBank/DDBJ databases">
        <title>The genome sequence of Vavraia culicis strain floridensis.</title>
        <authorList>
            <consortium name="The Broad Institute Genome Sequencing Platform"/>
            <person name="Cuomo C."/>
            <person name="Becnel J."/>
            <person name="Sanscrainte N."/>
            <person name="Young S.K."/>
            <person name="Zeng Q."/>
            <person name="Gargeya S."/>
            <person name="Fitzgerald M."/>
            <person name="Haas B."/>
            <person name="Abouelleil A."/>
            <person name="Alvarado L."/>
            <person name="Arachchi H.M."/>
            <person name="Berlin A."/>
            <person name="Chapman S.B."/>
            <person name="Gearin G."/>
            <person name="Goldberg J."/>
            <person name="Griggs A."/>
            <person name="Gujja S."/>
            <person name="Hansen M."/>
            <person name="Heiman D."/>
            <person name="Howarth C."/>
            <person name="Larimer J."/>
            <person name="Lui A."/>
            <person name="MacDonald P.J.P."/>
            <person name="McCowen C."/>
            <person name="Montmayeur A."/>
            <person name="Murphy C."/>
            <person name="Neiman D."/>
            <person name="Pearson M."/>
            <person name="Priest M."/>
            <person name="Roberts A."/>
            <person name="Saif S."/>
            <person name="Shea T."/>
            <person name="Sisk P."/>
            <person name="Stolte C."/>
            <person name="Sykes S."/>
            <person name="Wortman J."/>
            <person name="Nusbaum C."/>
            <person name="Birren B."/>
        </authorList>
    </citation>
    <scope>NUCLEOTIDE SEQUENCE [LARGE SCALE GENOMIC DNA]</scope>
    <source>
        <strain evidence="3">floridensis</strain>
    </source>
</reference>
<proteinExistence type="predicted"/>
<dbReference type="InParanoid" id="L2GVL1"/>
<gene>
    <name evidence="2" type="ORF">VCUG_00798</name>
</gene>
<evidence type="ECO:0000256" key="1">
    <source>
        <dbReference type="SAM" id="Phobius"/>
    </source>
</evidence>
<protein>
    <submittedName>
        <fullName evidence="2">Uncharacterized protein</fullName>
    </submittedName>
</protein>
<keyword evidence="1" id="KW-1133">Transmembrane helix</keyword>
<organism evidence="2 3">
    <name type="scientific">Vavraia culicis (isolate floridensis)</name>
    <name type="common">Microsporidian parasite</name>
    <dbReference type="NCBI Taxonomy" id="948595"/>
    <lineage>
        <taxon>Eukaryota</taxon>
        <taxon>Fungi</taxon>
        <taxon>Fungi incertae sedis</taxon>
        <taxon>Microsporidia</taxon>
        <taxon>Pleistophoridae</taxon>
        <taxon>Vavraia</taxon>
    </lineage>
</organism>
<keyword evidence="3" id="KW-1185">Reference proteome</keyword>
<evidence type="ECO:0000313" key="2">
    <source>
        <dbReference type="EMBL" id="ELA47716.1"/>
    </source>
</evidence>
<keyword evidence="1" id="KW-0812">Transmembrane</keyword>
<dbReference type="AlphaFoldDB" id="L2GVL1"/>
<dbReference type="HOGENOM" id="CLU_1897777_0_0_1"/>
<dbReference type="EMBL" id="GL877413">
    <property type="protein sequence ID" value="ELA47716.1"/>
    <property type="molecule type" value="Genomic_DNA"/>
</dbReference>
<name>L2GVL1_VAVCU</name>
<dbReference type="RefSeq" id="XP_008073819.1">
    <property type="nucleotide sequence ID" value="XM_008075628.1"/>
</dbReference>
<sequence>MLFLHVFIGKINSTESSEPEPGLVEGQYEVIECSHPSVEGTQTNRACYKRTDRQQNEFELSFSDDEFSGCEHSIAELLEHIPSGWSELFLANLVLSIFCIFILYFLAKRIISDICEAVRSRISTSDSEADKAPK</sequence>
<keyword evidence="1" id="KW-0472">Membrane</keyword>
<accession>L2GVL1</accession>
<dbReference type="Proteomes" id="UP000011081">
    <property type="component" value="Unassembled WGS sequence"/>
</dbReference>
<feature type="transmembrane region" description="Helical" evidence="1">
    <location>
        <begin position="88"/>
        <end position="107"/>
    </location>
</feature>
<dbReference type="VEuPathDB" id="MicrosporidiaDB:VCUG_00798"/>
<evidence type="ECO:0000313" key="3">
    <source>
        <dbReference type="Proteomes" id="UP000011081"/>
    </source>
</evidence>